<evidence type="ECO:0000256" key="5">
    <source>
        <dbReference type="ARBA" id="ARBA00023136"/>
    </source>
</evidence>
<evidence type="ECO:0000313" key="7">
    <source>
        <dbReference type="EMBL" id="CAL1544267.1"/>
    </source>
</evidence>
<keyword evidence="8" id="KW-1185">Reference proteome</keyword>
<accession>A0AAV2IDT4</accession>
<keyword evidence="3" id="KW-0812">Transmembrane</keyword>
<evidence type="ECO:0000256" key="6">
    <source>
        <dbReference type="SAM" id="MobiDB-lite"/>
    </source>
</evidence>
<evidence type="ECO:0000256" key="1">
    <source>
        <dbReference type="ARBA" id="ARBA00004370"/>
    </source>
</evidence>
<organism evidence="7 8">
    <name type="scientific">Lymnaea stagnalis</name>
    <name type="common">Great pond snail</name>
    <name type="synonym">Helix stagnalis</name>
    <dbReference type="NCBI Taxonomy" id="6523"/>
    <lineage>
        <taxon>Eukaryota</taxon>
        <taxon>Metazoa</taxon>
        <taxon>Spiralia</taxon>
        <taxon>Lophotrochozoa</taxon>
        <taxon>Mollusca</taxon>
        <taxon>Gastropoda</taxon>
        <taxon>Heterobranchia</taxon>
        <taxon>Euthyneura</taxon>
        <taxon>Panpulmonata</taxon>
        <taxon>Hygrophila</taxon>
        <taxon>Lymnaeoidea</taxon>
        <taxon>Lymnaeidae</taxon>
        <taxon>Lymnaea</taxon>
    </lineage>
</organism>
<dbReference type="Proteomes" id="UP001497497">
    <property type="component" value="Unassembled WGS sequence"/>
</dbReference>
<feature type="region of interest" description="Disordered" evidence="6">
    <location>
        <begin position="13"/>
        <end position="43"/>
    </location>
</feature>
<gene>
    <name evidence="7" type="ORF">GSLYS_00017780001</name>
</gene>
<dbReference type="EMBL" id="CAXITT010000611">
    <property type="protein sequence ID" value="CAL1544267.1"/>
    <property type="molecule type" value="Genomic_DNA"/>
</dbReference>
<reference evidence="7 8" key="1">
    <citation type="submission" date="2024-04" db="EMBL/GenBank/DDBJ databases">
        <authorList>
            <consortium name="Genoscope - CEA"/>
            <person name="William W."/>
        </authorList>
    </citation>
    <scope>NUCLEOTIDE SEQUENCE [LARGE SCALE GENOMIC DNA]</scope>
</reference>
<evidence type="ECO:0000256" key="4">
    <source>
        <dbReference type="ARBA" id="ARBA00022989"/>
    </source>
</evidence>
<name>A0AAV2IDT4_LYMST</name>
<dbReference type="GO" id="GO:0016020">
    <property type="term" value="C:membrane"/>
    <property type="evidence" value="ECO:0007669"/>
    <property type="project" value="UniProtKB-SubCell"/>
</dbReference>
<evidence type="ECO:0000256" key="2">
    <source>
        <dbReference type="ARBA" id="ARBA00006843"/>
    </source>
</evidence>
<sequence length="272" mass="30570">MYQPEILHCQHRAGAHTFDPLNHREDSSSKQSPETLATPFGQTKLEPAHPLDCCSDHEPFSHVFRETAPPSDEFLHPSVTAITLEAGPSIRRPAKSSCVNTALKFPWSTPQKSPQYNFLTASPDSPFPPPPPYSECTHQSPFKDQKLAHEERFSSSRPQPHISVIPMRDQPDEDPYKLFSPIYGPKIGRMDALDAIGYNNFFHPARVGTRTQQPVRSQFETAADLRQSGPPKSDHQALAFVSCLFCWPIGLVAIYYSNMCHILKSEGEYERA</sequence>
<comment type="subcellular location">
    <subcellularLocation>
        <location evidence="1">Membrane</location>
    </subcellularLocation>
</comment>
<comment type="similarity">
    <text evidence="2">Belongs to the CD225/Dispanin family.</text>
</comment>
<feature type="non-terminal residue" evidence="7">
    <location>
        <position position="272"/>
    </location>
</feature>
<evidence type="ECO:0000256" key="3">
    <source>
        <dbReference type="ARBA" id="ARBA00022692"/>
    </source>
</evidence>
<comment type="caution">
    <text evidence="7">The sequence shown here is derived from an EMBL/GenBank/DDBJ whole genome shotgun (WGS) entry which is preliminary data.</text>
</comment>
<dbReference type="Pfam" id="PF04505">
    <property type="entry name" value="CD225"/>
    <property type="match status" value="1"/>
</dbReference>
<proteinExistence type="inferred from homology"/>
<dbReference type="InterPro" id="IPR007593">
    <property type="entry name" value="CD225/Dispanin_fam"/>
</dbReference>
<dbReference type="AlphaFoldDB" id="A0AAV2IDT4"/>
<evidence type="ECO:0000313" key="8">
    <source>
        <dbReference type="Proteomes" id="UP001497497"/>
    </source>
</evidence>
<keyword evidence="4" id="KW-1133">Transmembrane helix</keyword>
<keyword evidence="5" id="KW-0472">Membrane</keyword>
<protein>
    <submittedName>
        <fullName evidence="7">Uncharacterized protein</fullName>
    </submittedName>
</protein>